<evidence type="ECO:0008006" key="4">
    <source>
        <dbReference type="Google" id="ProtNLM"/>
    </source>
</evidence>
<keyword evidence="1" id="KW-0732">Signal</keyword>
<accession>A0A9P5N9C8</accession>
<evidence type="ECO:0000313" key="2">
    <source>
        <dbReference type="EMBL" id="KAF8869735.1"/>
    </source>
</evidence>
<proteinExistence type="predicted"/>
<keyword evidence="3" id="KW-1185">Reference proteome</keyword>
<reference evidence="2" key="1">
    <citation type="submission" date="2020-11" db="EMBL/GenBank/DDBJ databases">
        <authorList>
            <consortium name="DOE Joint Genome Institute"/>
            <person name="Ahrendt S."/>
            <person name="Riley R."/>
            <person name="Andreopoulos W."/>
            <person name="LaButti K."/>
            <person name="Pangilinan J."/>
            <person name="Ruiz-duenas F.J."/>
            <person name="Barrasa J.M."/>
            <person name="Sanchez-Garcia M."/>
            <person name="Camarero S."/>
            <person name="Miyauchi S."/>
            <person name="Serrano A."/>
            <person name="Linde D."/>
            <person name="Babiker R."/>
            <person name="Drula E."/>
            <person name="Ayuso-Fernandez I."/>
            <person name="Pacheco R."/>
            <person name="Padilla G."/>
            <person name="Ferreira P."/>
            <person name="Barriuso J."/>
            <person name="Kellner H."/>
            <person name="Castanera R."/>
            <person name="Alfaro M."/>
            <person name="Ramirez L."/>
            <person name="Pisabarro A.G."/>
            <person name="Kuo A."/>
            <person name="Tritt A."/>
            <person name="Lipzen A."/>
            <person name="He G."/>
            <person name="Yan M."/>
            <person name="Ng V."/>
            <person name="Cullen D."/>
            <person name="Martin F."/>
            <person name="Rosso M.-N."/>
            <person name="Henrissat B."/>
            <person name="Hibbett D."/>
            <person name="Martinez A.T."/>
            <person name="Grigoriev I.V."/>
        </authorList>
    </citation>
    <scope>NUCLEOTIDE SEQUENCE</scope>
    <source>
        <strain evidence="2">AH 44721</strain>
    </source>
</reference>
<organism evidence="2 3">
    <name type="scientific">Gymnopilus junonius</name>
    <name type="common">Spectacular rustgill mushroom</name>
    <name type="synonym">Gymnopilus spectabilis subsp. junonius</name>
    <dbReference type="NCBI Taxonomy" id="109634"/>
    <lineage>
        <taxon>Eukaryota</taxon>
        <taxon>Fungi</taxon>
        <taxon>Dikarya</taxon>
        <taxon>Basidiomycota</taxon>
        <taxon>Agaricomycotina</taxon>
        <taxon>Agaricomycetes</taxon>
        <taxon>Agaricomycetidae</taxon>
        <taxon>Agaricales</taxon>
        <taxon>Agaricineae</taxon>
        <taxon>Hymenogastraceae</taxon>
        <taxon>Gymnopilus</taxon>
    </lineage>
</organism>
<protein>
    <recommendedName>
        <fullName evidence="4">Secreted protein</fullName>
    </recommendedName>
</protein>
<dbReference type="EMBL" id="JADNYJ010000410">
    <property type="protein sequence ID" value="KAF8869735.1"/>
    <property type="molecule type" value="Genomic_DNA"/>
</dbReference>
<dbReference type="AlphaFoldDB" id="A0A9P5N9C8"/>
<comment type="caution">
    <text evidence="2">The sequence shown here is derived from an EMBL/GenBank/DDBJ whole genome shotgun (WGS) entry which is preliminary data.</text>
</comment>
<gene>
    <name evidence="2" type="ORF">CPB84DRAFT_1803579</name>
</gene>
<name>A0A9P5N9C8_GYMJU</name>
<evidence type="ECO:0000313" key="3">
    <source>
        <dbReference type="Proteomes" id="UP000724874"/>
    </source>
</evidence>
<sequence length="80" mass="8961">MRLGCVITTDQRPICLILSFLGLVLEIEVAAEGFFPTMEEQKKKKDHFSKHDYPRTGARDFVTSPEGYFLLHSCSGGVTP</sequence>
<evidence type="ECO:0000256" key="1">
    <source>
        <dbReference type="SAM" id="SignalP"/>
    </source>
</evidence>
<feature type="chain" id="PRO_5040262842" description="Secreted protein" evidence="1">
    <location>
        <begin position="32"/>
        <end position="80"/>
    </location>
</feature>
<feature type="signal peptide" evidence="1">
    <location>
        <begin position="1"/>
        <end position="31"/>
    </location>
</feature>
<dbReference type="Proteomes" id="UP000724874">
    <property type="component" value="Unassembled WGS sequence"/>
</dbReference>